<dbReference type="Proteomes" id="UP001054837">
    <property type="component" value="Unassembled WGS sequence"/>
</dbReference>
<keyword evidence="2" id="KW-1185">Reference proteome</keyword>
<evidence type="ECO:0000313" key="2">
    <source>
        <dbReference type="Proteomes" id="UP001054837"/>
    </source>
</evidence>
<evidence type="ECO:0000313" key="1">
    <source>
        <dbReference type="EMBL" id="GIY13856.1"/>
    </source>
</evidence>
<organism evidence="1 2">
    <name type="scientific">Caerostris darwini</name>
    <dbReference type="NCBI Taxonomy" id="1538125"/>
    <lineage>
        <taxon>Eukaryota</taxon>
        <taxon>Metazoa</taxon>
        <taxon>Ecdysozoa</taxon>
        <taxon>Arthropoda</taxon>
        <taxon>Chelicerata</taxon>
        <taxon>Arachnida</taxon>
        <taxon>Araneae</taxon>
        <taxon>Araneomorphae</taxon>
        <taxon>Entelegynae</taxon>
        <taxon>Araneoidea</taxon>
        <taxon>Araneidae</taxon>
        <taxon>Caerostris</taxon>
    </lineage>
</organism>
<reference evidence="1 2" key="1">
    <citation type="submission" date="2021-06" db="EMBL/GenBank/DDBJ databases">
        <title>Caerostris darwini draft genome.</title>
        <authorList>
            <person name="Kono N."/>
            <person name="Arakawa K."/>
        </authorList>
    </citation>
    <scope>NUCLEOTIDE SEQUENCE [LARGE SCALE GENOMIC DNA]</scope>
</reference>
<name>A0AAV4R0M4_9ARAC</name>
<proteinExistence type="predicted"/>
<comment type="caution">
    <text evidence="1">The sequence shown here is derived from an EMBL/GenBank/DDBJ whole genome shotgun (WGS) entry which is preliminary data.</text>
</comment>
<sequence length="110" mass="12337">MCVFLPHPEKAADGSCNPIWGQVIAEKNCFHKRGVPKEGRRVRAEGEGPFENGFLITKPAGSGRNRFDPVPKYLPLVFLPRQTAANRMPLRNFEMKRSVWQILGSKGCSI</sequence>
<dbReference type="EMBL" id="BPLQ01005290">
    <property type="protein sequence ID" value="GIY13856.1"/>
    <property type="molecule type" value="Genomic_DNA"/>
</dbReference>
<accession>A0AAV4R0M4</accession>
<gene>
    <name evidence="1" type="ORF">CDAR_524661</name>
</gene>
<protein>
    <submittedName>
        <fullName evidence="1">Uncharacterized protein</fullName>
    </submittedName>
</protein>
<dbReference type="AlphaFoldDB" id="A0AAV4R0M4"/>